<name>A0A427YI15_9TREE</name>
<evidence type="ECO:0000256" key="10">
    <source>
        <dbReference type="ARBA" id="ARBA00023274"/>
    </source>
</evidence>
<evidence type="ECO:0000256" key="11">
    <source>
        <dbReference type="RuleBase" id="RU365053"/>
    </source>
</evidence>
<dbReference type="OrthoDB" id="429711at2759"/>
<dbReference type="CDD" id="cd01718">
    <property type="entry name" value="Sm_E"/>
    <property type="match status" value="1"/>
</dbReference>
<dbReference type="Pfam" id="PF01423">
    <property type="entry name" value="LSM"/>
    <property type="match status" value="1"/>
</dbReference>
<accession>A0A427YI15</accession>
<comment type="caution">
    <text evidence="14">The sequence shown here is derived from an EMBL/GenBank/DDBJ whole genome shotgun (WGS) entry which is preliminary data.</text>
</comment>
<evidence type="ECO:0000256" key="7">
    <source>
        <dbReference type="ARBA" id="ARBA00022884"/>
    </source>
</evidence>
<dbReference type="AlphaFoldDB" id="A0A427YI15"/>
<reference evidence="14 15" key="1">
    <citation type="submission" date="2018-11" db="EMBL/GenBank/DDBJ databases">
        <title>Genome sequence of Saitozyma podzolica DSM 27192.</title>
        <authorList>
            <person name="Aliyu H."/>
            <person name="Gorte O."/>
            <person name="Ochsenreither K."/>
        </authorList>
    </citation>
    <scope>NUCLEOTIDE SEQUENCE [LARGE SCALE GENOMIC DNA]</scope>
    <source>
        <strain evidence="14 15">DSM 27192</strain>
    </source>
</reference>
<dbReference type="GO" id="GO:0003723">
    <property type="term" value="F:RNA binding"/>
    <property type="evidence" value="ECO:0007669"/>
    <property type="project" value="UniProtKB-KW"/>
</dbReference>
<proteinExistence type="inferred from homology"/>
<evidence type="ECO:0000256" key="2">
    <source>
        <dbReference type="ARBA" id="ARBA00004496"/>
    </source>
</evidence>
<sequence length="184" mass="20739">MLPTLLSLATYPAFFRSFRLVSSLSSAHRLPLILARPRRPLVALREPTVASHTPPTSVHPTESKFPFRPGGHDTSRGADIVNMSGRKVMVQPINILFSLLQKRGPPRADRVQHTRVVIWLYDNNEFRIEAYLIGFDEFMNVVLDDAEEVYDCSAKPGKEVKPRRELGRILLKGDNITLVQPAQA</sequence>
<keyword evidence="4" id="KW-0963">Cytoplasm</keyword>
<dbReference type="GO" id="GO:0005682">
    <property type="term" value="C:U5 snRNP"/>
    <property type="evidence" value="ECO:0007669"/>
    <property type="project" value="UniProtKB-UniRule"/>
</dbReference>
<evidence type="ECO:0000256" key="9">
    <source>
        <dbReference type="ARBA" id="ARBA00023242"/>
    </source>
</evidence>
<evidence type="ECO:0000256" key="5">
    <source>
        <dbReference type="ARBA" id="ARBA00022664"/>
    </source>
</evidence>
<evidence type="ECO:0000313" key="15">
    <source>
        <dbReference type="Proteomes" id="UP000279259"/>
    </source>
</evidence>
<evidence type="ECO:0000256" key="12">
    <source>
        <dbReference type="SAM" id="MobiDB-lite"/>
    </source>
</evidence>
<evidence type="ECO:0000256" key="6">
    <source>
        <dbReference type="ARBA" id="ARBA00022728"/>
    </source>
</evidence>
<dbReference type="SMART" id="SM00651">
    <property type="entry name" value="Sm"/>
    <property type="match status" value="1"/>
</dbReference>
<evidence type="ECO:0000256" key="3">
    <source>
        <dbReference type="ARBA" id="ARBA00006850"/>
    </source>
</evidence>
<dbReference type="InterPro" id="IPR027078">
    <property type="entry name" value="snRNP-E"/>
</dbReference>
<evidence type="ECO:0000256" key="8">
    <source>
        <dbReference type="ARBA" id="ARBA00023187"/>
    </source>
</evidence>
<dbReference type="PROSITE" id="PS52002">
    <property type="entry name" value="SM"/>
    <property type="match status" value="1"/>
</dbReference>
<feature type="region of interest" description="Disordered" evidence="12">
    <location>
        <begin position="47"/>
        <end position="71"/>
    </location>
</feature>
<dbReference type="GO" id="GO:0000387">
    <property type="term" value="P:spliceosomal snRNP assembly"/>
    <property type="evidence" value="ECO:0007669"/>
    <property type="project" value="UniProtKB-UniRule"/>
</dbReference>
<keyword evidence="6 11" id="KW-0747">Spliceosome</keyword>
<comment type="subcellular location">
    <subcellularLocation>
        <location evidence="2">Cytoplasm</location>
    </subcellularLocation>
    <subcellularLocation>
        <location evidence="1 11">Nucleus</location>
    </subcellularLocation>
</comment>
<dbReference type="GO" id="GO:0005737">
    <property type="term" value="C:cytoplasm"/>
    <property type="evidence" value="ECO:0007669"/>
    <property type="project" value="UniProtKB-SubCell"/>
</dbReference>
<gene>
    <name evidence="14" type="primary">SME1</name>
    <name evidence="14" type="ORF">EHS25_009892</name>
</gene>
<dbReference type="GO" id="GO:0005687">
    <property type="term" value="C:U4 snRNP"/>
    <property type="evidence" value="ECO:0007669"/>
    <property type="project" value="UniProtKB-UniRule"/>
</dbReference>
<organism evidence="14 15">
    <name type="scientific">Saitozyma podzolica</name>
    <dbReference type="NCBI Taxonomy" id="1890683"/>
    <lineage>
        <taxon>Eukaryota</taxon>
        <taxon>Fungi</taxon>
        <taxon>Dikarya</taxon>
        <taxon>Basidiomycota</taxon>
        <taxon>Agaricomycotina</taxon>
        <taxon>Tremellomycetes</taxon>
        <taxon>Tremellales</taxon>
        <taxon>Trimorphomycetaceae</taxon>
        <taxon>Saitozyma</taxon>
    </lineage>
</organism>
<dbReference type="InterPro" id="IPR001163">
    <property type="entry name" value="Sm_dom_euk/arc"/>
</dbReference>
<dbReference type="InterPro" id="IPR010920">
    <property type="entry name" value="LSM_dom_sf"/>
</dbReference>
<dbReference type="Proteomes" id="UP000279259">
    <property type="component" value="Unassembled WGS sequence"/>
</dbReference>
<feature type="domain" description="Sm" evidence="13">
    <location>
        <begin position="103"/>
        <end position="184"/>
    </location>
</feature>
<keyword evidence="15" id="KW-1185">Reference proteome</keyword>
<dbReference type="GO" id="GO:0005686">
    <property type="term" value="C:U2 snRNP"/>
    <property type="evidence" value="ECO:0007669"/>
    <property type="project" value="UniProtKB-UniRule"/>
</dbReference>
<evidence type="ECO:0000313" key="14">
    <source>
        <dbReference type="EMBL" id="RSH90717.1"/>
    </source>
</evidence>
<dbReference type="GO" id="GO:0005681">
    <property type="term" value="C:spliceosomal complex"/>
    <property type="evidence" value="ECO:0007669"/>
    <property type="project" value="UniProtKB-KW"/>
</dbReference>
<keyword evidence="8 11" id="KW-0508">mRNA splicing</keyword>
<protein>
    <recommendedName>
        <fullName evidence="11">Small nuclear ribonucleoprotein E</fullName>
        <shortName evidence="11">snRNP-E</shortName>
    </recommendedName>
    <alternativeName>
        <fullName evidence="11">Sm protein E</fullName>
    </alternativeName>
</protein>
<keyword evidence="5 11" id="KW-0507">mRNA processing</keyword>
<dbReference type="EMBL" id="RSCD01000009">
    <property type="protein sequence ID" value="RSH90717.1"/>
    <property type="molecule type" value="Genomic_DNA"/>
</dbReference>
<dbReference type="PANTHER" id="PTHR11193">
    <property type="entry name" value="SMALL NUCLEAR RIBONUCLEOPROTEIN E"/>
    <property type="match status" value="1"/>
</dbReference>
<feature type="compositionally biased region" description="Polar residues" evidence="12">
    <location>
        <begin position="50"/>
        <end position="60"/>
    </location>
</feature>
<keyword evidence="7 11" id="KW-0694">RNA-binding</keyword>
<evidence type="ECO:0000256" key="4">
    <source>
        <dbReference type="ARBA" id="ARBA00022490"/>
    </source>
</evidence>
<evidence type="ECO:0000259" key="13">
    <source>
        <dbReference type="PROSITE" id="PS52002"/>
    </source>
</evidence>
<dbReference type="STRING" id="1890683.A0A427YI15"/>
<keyword evidence="9 11" id="KW-0539">Nucleus</keyword>
<dbReference type="SUPFAM" id="SSF50182">
    <property type="entry name" value="Sm-like ribonucleoproteins"/>
    <property type="match status" value="1"/>
</dbReference>
<dbReference type="GO" id="GO:0005685">
    <property type="term" value="C:U1 snRNP"/>
    <property type="evidence" value="ECO:0007669"/>
    <property type="project" value="UniProtKB-UniRule"/>
</dbReference>
<dbReference type="GO" id="GO:0046540">
    <property type="term" value="C:U4/U6 x U5 tri-snRNP complex"/>
    <property type="evidence" value="ECO:0007669"/>
    <property type="project" value="UniProtKB-UniRule"/>
</dbReference>
<dbReference type="Gene3D" id="2.30.30.100">
    <property type="match status" value="1"/>
</dbReference>
<evidence type="ECO:0000256" key="1">
    <source>
        <dbReference type="ARBA" id="ARBA00004123"/>
    </source>
</evidence>
<dbReference type="InterPro" id="IPR047575">
    <property type="entry name" value="Sm"/>
</dbReference>
<comment type="similarity">
    <text evidence="3 11">Belongs to the snRNP Sm proteins family.</text>
</comment>
<keyword evidence="10 11" id="KW-0687">Ribonucleoprotein</keyword>
<comment type="function">
    <text evidence="11">Involved in pre-mRNA splicing. Binds and is required for the stability of snRNA U1, U2, U4 and U5 which contain a highly conserved structural motif called the Sm binding site. Involved in cap modification.</text>
</comment>